<dbReference type="Proteomes" id="UP000177091">
    <property type="component" value="Unassembled WGS sequence"/>
</dbReference>
<name>A0A1F7WNQ5_9BACT</name>
<dbReference type="InterPro" id="IPR029058">
    <property type="entry name" value="AB_hydrolase_fold"/>
</dbReference>
<dbReference type="EMBL" id="MGFK01000019">
    <property type="protein sequence ID" value="OGM04157.1"/>
    <property type="molecule type" value="Genomic_DNA"/>
</dbReference>
<dbReference type="AlphaFoldDB" id="A0A1F7WNQ5"/>
<dbReference type="InterPro" id="IPR010662">
    <property type="entry name" value="RBBP9/YdeN"/>
</dbReference>
<evidence type="ECO:0000313" key="1">
    <source>
        <dbReference type="EMBL" id="OGM04157.1"/>
    </source>
</evidence>
<reference evidence="1 2" key="1">
    <citation type="journal article" date="2016" name="Nat. Commun.">
        <title>Thousands of microbial genomes shed light on interconnected biogeochemical processes in an aquifer system.</title>
        <authorList>
            <person name="Anantharaman K."/>
            <person name="Brown C.T."/>
            <person name="Hug L.A."/>
            <person name="Sharon I."/>
            <person name="Castelle C.J."/>
            <person name="Probst A.J."/>
            <person name="Thomas B.C."/>
            <person name="Singh A."/>
            <person name="Wilkins M.J."/>
            <person name="Karaoz U."/>
            <person name="Brodie E.L."/>
            <person name="Williams K.H."/>
            <person name="Hubbard S.S."/>
            <person name="Banfield J.F."/>
        </authorList>
    </citation>
    <scope>NUCLEOTIDE SEQUENCE [LARGE SCALE GENOMIC DNA]</scope>
</reference>
<dbReference type="Gene3D" id="3.40.50.1820">
    <property type="entry name" value="alpha/beta hydrolase"/>
    <property type="match status" value="1"/>
</dbReference>
<evidence type="ECO:0000313" key="2">
    <source>
        <dbReference type="Proteomes" id="UP000177091"/>
    </source>
</evidence>
<gene>
    <name evidence="1" type="ORF">A2112_02105</name>
</gene>
<dbReference type="SUPFAM" id="SSF53474">
    <property type="entry name" value="alpha/beta-Hydrolases"/>
    <property type="match status" value="1"/>
</dbReference>
<protein>
    <recommendedName>
        <fullName evidence="3">Serine hydrolase FSH domain-containing protein</fullName>
    </recommendedName>
</protein>
<dbReference type="GO" id="GO:0016787">
    <property type="term" value="F:hydrolase activity"/>
    <property type="evidence" value="ECO:0007669"/>
    <property type="project" value="InterPro"/>
</dbReference>
<evidence type="ECO:0008006" key="3">
    <source>
        <dbReference type="Google" id="ProtNLM"/>
    </source>
</evidence>
<comment type="caution">
    <text evidence="1">The sequence shown here is derived from an EMBL/GenBank/DDBJ whole genome shotgun (WGS) entry which is preliminary data.</text>
</comment>
<organism evidence="1 2">
    <name type="scientific">Candidatus Woesebacteria bacterium GWA1_42_12</name>
    <dbReference type="NCBI Taxonomy" id="1802472"/>
    <lineage>
        <taxon>Bacteria</taxon>
        <taxon>Candidatus Woeseibacteriota</taxon>
    </lineage>
</organism>
<proteinExistence type="predicted"/>
<dbReference type="Pfam" id="PF06821">
    <property type="entry name" value="Ser_hydrolase"/>
    <property type="match status" value="1"/>
</dbReference>
<sequence length="65" mass="7604">MFEKVKIKAEKFIAVFSDDDPVVPYKENLKVFKEKLEAETITKHKMGHFSQDEGFTEIPFLLDLL</sequence>
<accession>A0A1F7WNQ5</accession>